<keyword evidence="1" id="KW-0812">Transmembrane</keyword>
<gene>
    <name evidence="2" type="ORF">CLV88_10285</name>
</gene>
<dbReference type="PANTHER" id="PTHR14136:SF17">
    <property type="entry name" value="BTB_POZ DOMAIN-CONTAINING PROTEIN KCTD9"/>
    <property type="match status" value="1"/>
</dbReference>
<dbReference type="Gene3D" id="2.160.20.80">
    <property type="entry name" value="E3 ubiquitin-protein ligase SopA"/>
    <property type="match status" value="1"/>
</dbReference>
<protein>
    <submittedName>
        <fullName evidence="2">Pentapeptide repeat protein</fullName>
    </submittedName>
</protein>
<comment type="caution">
    <text evidence="2">The sequence shown here is derived from an EMBL/GenBank/DDBJ whole genome shotgun (WGS) entry which is preliminary data.</text>
</comment>
<dbReference type="InterPro" id="IPR001646">
    <property type="entry name" value="5peptide_repeat"/>
</dbReference>
<sequence length="562" mass="60475">MAENDETKKPVRRGGWFNTGSMGLLVFGFGVAAGFLIAFSGLGIVEDAAGILLLVFLTALMFISAFGLAVYLFRKPLLRRLFGFAQTELESFAEPLAEVARGAVDRNPQKATDAARDLVHMAFARYAWVSTRRWIIGSLTALIAAMAALAGTALLFRQNQLLQDQSVLFAEQNTRIDQQITLDQYTVQLAEASRNAQLVVEITAIAGELGQAVDRVMAAQGVPETGSGARSVDGSVPVLDPLQDLDLGLIMRISSASLATRPYRFLKGGITTHDQGDILRDALARRREDLPQTWAAMSQGFGWEEETGGLGLVDRPASPERGQLLTALLQSGIRNTEVLSFYGLDLSYAYAQGLILPTVSAQSARLAYADLSYAQVFETDFGGAALTGARFQKAFMRDVSFASVPGEAINPPYSKELAVYHTNLAGTDFTGAYLLRPDFRNVNALAVQFDGATLVEAQFQTARVSAGTFRGAVLLDADFSGADVGSVDFDGAIMIGADALEQLAATVAPGSFVPDRFEADAISLEEAMEVASLYSVMDFAELEARVGTRGLVRIKRVQPFEN</sequence>
<evidence type="ECO:0000256" key="1">
    <source>
        <dbReference type="SAM" id="Phobius"/>
    </source>
</evidence>
<dbReference type="SUPFAM" id="SSF141571">
    <property type="entry name" value="Pentapeptide repeat-like"/>
    <property type="match status" value="1"/>
</dbReference>
<dbReference type="EMBL" id="PYGJ01000002">
    <property type="protein sequence ID" value="PSL20966.1"/>
    <property type="molecule type" value="Genomic_DNA"/>
</dbReference>
<evidence type="ECO:0000313" key="2">
    <source>
        <dbReference type="EMBL" id="PSL20966.1"/>
    </source>
</evidence>
<name>A0A2P8FGW9_9RHOB</name>
<dbReference type="Pfam" id="PF00805">
    <property type="entry name" value="Pentapeptide"/>
    <property type="match status" value="2"/>
</dbReference>
<organism evidence="2 3">
    <name type="scientific">Shimia abyssi</name>
    <dbReference type="NCBI Taxonomy" id="1662395"/>
    <lineage>
        <taxon>Bacteria</taxon>
        <taxon>Pseudomonadati</taxon>
        <taxon>Pseudomonadota</taxon>
        <taxon>Alphaproteobacteria</taxon>
        <taxon>Rhodobacterales</taxon>
        <taxon>Roseobacteraceae</taxon>
    </lineage>
</organism>
<proteinExistence type="predicted"/>
<dbReference type="AlphaFoldDB" id="A0A2P8FGW9"/>
<dbReference type="PANTHER" id="PTHR14136">
    <property type="entry name" value="BTB_POZ DOMAIN-CONTAINING PROTEIN KCTD9"/>
    <property type="match status" value="1"/>
</dbReference>
<keyword evidence="3" id="KW-1185">Reference proteome</keyword>
<keyword evidence="1" id="KW-1133">Transmembrane helix</keyword>
<reference evidence="2 3" key="1">
    <citation type="submission" date="2018-03" db="EMBL/GenBank/DDBJ databases">
        <title>Genomic Encyclopedia of Archaeal and Bacterial Type Strains, Phase II (KMG-II): from individual species to whole genera.</title>
        <authorList>
            <person name="Goeker M."/>
        </authorList>
    </citation>
    <scope>NUCLEOTIDE SEQUENCE [LARGE SCALE GENOMIC DNA]</scope>
    <source>
        <strain evidence="2 3">DSM 100673</strain>
    </source>
</reference>
<dbReference type="RefSeq" id="WP_106607178.1">
    <property type="nucleotide sequence ID" value="NZ_PYGJ01000002.1"/>
</dbReference>
<evidence type="ECO:0000313" key="3">
    <source>
        <dbReference type="Proteomes" id="UP000240418"/>
    </source>
</evidence>
<accession>A0A2P8FGW9</accession>
<feature type="transmembrane region" description="Helical" evidence="1">
    <location>
        <begin position="51"/>
        <end position="73"/>
    </location>
</feature>
<dbReference type="OrthoDB" id="8108582at2"/>
<feature type="transmembrane region" description="Helical" evidence="1">
    <location>
        <begin position="21"/>
        <end position="45"/>
    </location>
</feature>
<keyword evidence="1" id="KW-0472">Membrane</keyword>
<dbReference type="Proteomes" id="UP000240418">
    <property type="component" value="Unassembled WGS sequence"/>
</dbReference>
<feature type="transmembrane region" description="Helical" evidence="1">
    <location>
        <begin position="134"/>
        <end position="156"/>
    </location>
</feature>
<dbReference type="InterPro" id="IPR051082">
    <property type="entry name" value="Pentapeptide-BTB/POZ_domain"/>
</dbReference>